<keyword evidence="3" id="KW-0648">Protein biosynthesis</keyword>
<protein>
    <recommendedName>
        <fullName evidence="4">Translation initiation factor IF-3</fullName>
    </recommendedName>
</protein>
<evidence type="ECO:0000259" key="5">
    <source>
        <dbReference type="Pfam" id="PF00707"/>
    </source>
</evidence>
<accession>A0A4R2G6C5</accession>
<keyword evidence="8" id="KW-1185">Reference proteome</keyword>
<dbReference type="SUPFAM" id="SSF55200">
    <property type="entry name" value="Translation initiation factor IF3, C-terminal domain"/>
    <property type="match status" value="1"/>
</dbReference>
<dbReference type="InterPro" id="IPR036787">
    <property type="entry name" value="T_IF-3_N_sf"/>
</dbReference>
<comment type="similarity">
    <text evidence="1">Belongs to the IF-3 family.</text>
</comment>
<feature type="domain" description="Translation initiation factor 3 C-terminal" evidence="5">
    <location>
        <begin position="49"/>
        <end position="134"/>
    </location>
</feature>
<dbReference type="InterPro" id="IPR019814">
    <property type="entry name" value="Translation_initiation_fac_3_N"/>
</dbReference>
<dbReference type="FunFam" id="3.30.110.10:FF:000001">
    <property type="entry name" value="Translation initiation factor IF-3"/>
    <property type="match status" value="1"/>
</dbReference>
<keyword evidence="2 7" id="KW-0396">Initiation factor</keyword>
<dbReference type="Pfam" id="PF05198">
    <property type="entry name" value="IF3_N"/>
    <property type="match status" value="1"/>
</dbReference>
<dbReference type="GO" id="GO:0043022">
    <property type="term" value="F:ribosome binding"/>
    <property type="evidence" value="ECO:0007669"/>
    <property type="project" value="TreeGrafter"/>
</dbReference>
<dbReference type="GO" id="GO:0016020">
    <property type="term" value="C:membrane"/>
    <property type="evidence" value="ECO:0007669"/>
    <property type="project" value="TreeGrafter"/>
</dbReference>
<evidence type="ECO:0000313" key="8">
    <source>
        <dbReference type="Proteomes" id="UP000295221"/>
    </source>
</evidence>
<dbReference type="PANTHER" id="PTHR10938">
    <property type="entry name" value="TRANSLATION INITIATION FACTOR IF-3"/>
    <property type="match status" value="1"/>
</dbReference>
<dbReference type="GO" id="GO:0003743">
    <property type="term" value="F:translation initiation factor activity"/>
    <property type="evidence" value="ECO:0007669"/>
    <property type="project" value="UniProtKB-UniRule"/>
</dbReference>
<dbReference type="AlphaFoldDB" id="A0A4R2G6C5"/>
<evidence type="ECO:0000313" key="7">
    <source>
        <dbReference type="EMBL" id="TCO03298.1"/>
    </source>
</evidence>
<dbReference type="Gene3D" id="3.30.110.10">
    <property type="entry name" value="Translation initiation factor 3 (IF-3), C-terminal domain"/>
    <property type="match status" value="1"/>
</dbReference>
<evidence type="ECO:0000259" key="6">
    <source>
        <dbReference type="Pfam" id="PF05198"/>
    </source>
</evidence>
<feature type="domain" description="Translation initiation factor 3 N-terminal" evidence="6">
    <location>
        <begin position="1"/>
        <end position="41"/>
    </location>
</feature>
<name>A0A4R2G6C5_9BACT</name>
<dbReference type="InterPro" id="IPR036788">
    <property type="entry name" value="T_IF-3_C_sf"/>
</dbReference>
<dbReference type="Gene3D" id="3.10.20.80">
    <property type="entry name" value="Translation initiation factor 3 (IF-3), N-terminal domain"/>
    <property type="match status" value="1"/>
</dbReference>
<proteinExistence type="inferred from homology"/>
<dbReference type="GO" id="GO:0032790">
    <property type="term" value="P:ribosome disassembly"/>
    <property type="evidence" value="ECO:0007669"/>
    <property type="project" value="TreeGrafter"/>
</dbReference>
<dbReference type="InterPro" id="IPR001288">
    <property type="entry name" value="Translation_initiation_fac_3"/>
</dbReference>
<dbReference type="Proteomes" id="UP000295221">
    <property type="component" value="Unassembled WGS sequence"/>
</dbReference>
<dbReference type="GO" id="GO:0005829">
    <property type="term" value="C:cytosol"/>
    <property type="evidence" value="ECO:0007669"/>
    <property type="project" value="TreeGrafter"/>
</dbReference>
<dbReference type="Pfam" id="PF00707">
    <property type="entry name" value="IF3_C"/>
    <property type="match status" value="1"/>
</dbReference>
<gene>
    <name evidence="7" type="ORF">EV194_12110</name>
</gene>
<dbReference type="InterPro" id="IPR019815">
    <property type="entry name" value="Translation_initiation_fac_3_C"/>
</dbReference>
<evidence type="ECO:0000256" key="3">
    <source>
        <dbReference type="ARBA" id="ARBA00022917"/>
    </source>
</evidence>
<dbReference type="NCBIfam" id="TIGR00168">
    <property type="entry name" value="infC"/>
    <property type="match status" value="1"/>
</dbReference>
<dbReference type="EMBL" id="SLWK01000021">
    <property type="protein sequence ID" value="TCO03298.1"/>
    <property type="molecule type" value="Genomic_DNA"/>
</dbReference>
<reference evidence="7 8" key="1">
    <citation type="submission" date="2019-03" db="EMBL/GenBank/DDBJ databases">
        <title>Genomic Encyclopedia of Type Strains, Phase IV (KMG-IV): sequencing the most valuable type-strain genomes for metagenomic binning, comparative biology and taxonomic classification.</title>
        <authorList>
            <person name="Goeker M."/>
        </authorList>
    </citation>
    <scope>NUCLEOTIDE SEQUENCE [LARGE SCALE GENOMIC DNA]</scope>
    <source>
        <strain evidence="7 8">DSM 24179</strain>
    </source>
</reference>
<dbReference type="SUPFAM" id="SSF54364">
    <property type="entry name" value="Translation initiation factor IF3, N-terminal domain"/>
    <property type="match status" value="1"/>
</dbReference>
<evidence type="ECO:0000256" key="1">
    <source>
        <dbReference type="ARBA" id="ARBA00005439"/>
    </source>
</evidence>
<sequence length="139" mass="16246">MKLADQMELDLVEISPKADPPVCRIIDYQKFLYQQRKKQKELKQKTVQVVVKEIRFGPNTDEHDYNFKLKHAEKFLSEGSKVKAFVFFKGRSILFKEKGEILLLKFAQDLEELGKVEQLPRLEGKRMTMFIAPKAAKSK</sequence>
<comment type="caution">
    <text evidence="7">The sequence shown here is derived from an EMBL/GenBank/DDBJ whole genome shotgun (WGS) entry which is preliminary data.</text>
</comment>
<organism evidence="7 8">
    <name type="scientific">Natronoflexus pectinivorans</name>
    <dbReference type="NCBI Taxonomy" id="682526"/>
    <lineage>
        <taxon>Bacteria</taxon>
        <taxon>Pseudomonadati</taxon>
        <taxon>Bacteroidota</taxon>
        <taxon>Bacteroidia</taxon>
        <taxon>Marinilabiliales</taxon>
        <taxon>Marinilabiliaceae</taxon>
        <taxon>Natronoflexus</taxon>
    </lineage>
</organism>
<dbReference type="PANTHER" id="PTHR10938:SF0">
    <property type="entry name" value="TRANSLATION INITIATION FACTOR IF-3, MITOCHONDRIAL"/>
    <property type="match status" value="1"/>
</dbReference>
<evidence type="ECO:0000256" key="4">
    <source>
        <dbReference type="NCBIfam" id="TIGR00168"/>
    </source>
</evidence>
<evidence type="ECO:0000256" key="2">
    <source>
        <dbReference type="ARBA" id="ARBA00022540"/>
    </source>
</evidence>